<evidence type="ECO:0000256" key="4">
    <source>
        <dbReference type="ARBA" id="ARBA00022801"/>
    </source>
</evidence>
<dbReference type="AlphaFoldDB" id="A0A8H7S4B1"/>
<dbReference type="GO" id="GO:0006508">
    <property type="term" value="P:proteolysis"/>
    <property type="evidence" value="ECO:0007669"/>
    <property type="project" value="UniProtKB-KW"/>
</dbReference>
<comment type="similarity">
    <text evidence="1">Belongs to the peptidase S28 family.</text>
</comment>
<evidence type="ECO:0000256" key="5">
    <source>
        <dbReference type="ARBA" id="ARBA00023180"/>
    </source>
</evidence>
<dbReference type="PANTHER" id="PTHR11010:SF117">
    <property type="entry name" value="SERINE PROTEASE 16"/>
    <property type="match status" value="1"/>
</dbReference>
<keyword evidence="4" id="KW-0378">Hydrolase</keyword>
<keyword evidence="2" id="KW-0645">Protease</keyword>
<evidence type="ECO:0000256" key="3">
    <source>
        <dbReference type="ARBA" id="ARBA00022729"/>
    </source>
</evidence>
<gene>
    <name evidence="6" type="ORF">INT45_013373</name>
</gene>
<dbReference type="Pfam" id="PF05577">
    <property type="entry name" value="Peptidase_S28"/>
    <property type="match status" value="1"/>
</dbReference>
<keyword evidence="7" id="KW-1185">Reference proteome</keyword>
<proteinExistence type="inferred from homology"/>
<dbReference type="EMBL" id="JAEPRB010000082">
    <property type="protein sequence ID" value="KAG2222460.1"/>
    <property type="molecule type" value="Genomic_DNA"/>
</dbReference>
<dbReference type="Gene3D" id="3.40.50.1820">
    <property type="entry name" value="alpha/beta hydrolase"/>
    <property type="match status" value="2"/>
</dbReference>
<evidence type="ECO:0000256" key="1">
    <source>
        <dbReference type="ARBA" id="ARBA00011079"/>
    </source>
</evidence>
<name>A0A8H7S4B1_9FUNG</name>
<protein>
    <submittedName>
        <fullName evidence="6">Uncharacterized protein</fullName>
    </submittedName>
</protein>
<dbReference type="InterPro" id="IPR029058">
    <property type="entry name" value="AB_hydrolase_fold"/>
</dbReference>
<evidence type="ECO:0000256" key="2">
    <source>
        <dbReference type="ARBA" id="ARBA00022670"/>
    </source>
</evidence>
<evidence type="ECO:0000313" key="6">
    <source>
        <dbReference type="EMBL" id="KAG2222460.1"/>
    </source>
</evidence>
<dbReference type="OrthoDB" id="1735038at2759"/>
<comment type="caution">
    <text evidence="6">The sequence shown here is derived from an EMBL/GenBank/DDBJ whole genome shotgun (WGS) entry which is preliminary data.</text>
</comment>
<keyword evidence="5" id="KW-0325">Glycoprotein</keyword>
<dbReference type="Proteomes" id="UP000646827">
    <property type="component" value="Unassembled WGS sequence"/>
</dbReference>
<keyword evidence="3" id="KW-0732">Signal</keyword>
<dbReference type="InterPro" id="IPR008758">
    <property type="entry name" value="Peptidase_S28"/>
</dbReference>
<organism evidence="6 7">
    <name type="scientific">Circinella minor</name>
    <dbReference type="NCBI Taxonomy" id="1195481"/>
    <lineage>
        <taxon>Eukaryota</taxon>
        <taxon>Fungi</taxon>
        <taxon>Fungi incertae sedis</taxon>
        <taxon>Mucoromycota</taxon>
        <taxon>Mucoromycotina</taxon>
        <taxon>Mucoromycetes</taxon>
        <taxon>Mucorales</taxon>
        <taxon>Lichtheimiaceae</taxon>
        <taxon>Circinella</taxon>
    </lineage>
</organism>
<reference evidence="6 7" key="1">
    <citation type="submission" date="2020-12" db="EMBL/GenBank/DDBJ databases">
        <title>Metabolic potential, ecology and presence of endohyphal bacteria is reflected in genomic diversity of Mucoromycotina.</title>
        <authorList>
            <person name="Muszewska A."/>
            <person name="Okrasinska A."/>
            <person name="Steczkiewicz K."/>
            <person name="Drgas O."/>
            <person name="Orlowska M."/>
            <person name="Perlinska-Lenart U."/>
            <person name="Aleksandrzak-Piekarczyk T."/>
            <person name="Szatraj K."/>
            <person name="Zielenkiewicz U."/>
            <person name="Pilsyk S."/>
            <person name="Malc E."/>
            <person name="Mieczkowski P."/>
            <person name="Kruszewska J.S."/>
            <person name="Biernat P."/>
            <person name="Pawlowska J."/>
        </authorList>
    </citation>
    <scope>NUCLEOTIDE SEQUENCE [LARGE SCALE GENOMIC DNA]</scope>
    <source>
        <strain evidence="6 7">CBS 142.35</strain>
    </source>
</reference>
<sequence>MNRLYKKNKINAASEETSLVDKKYGPFFFDQPVNHSDISAGTFKHRYWANTDWYHIGGPVILTNVGEANATPRARYVTNSSMALLAEKLQGVVIVMEHRCYGESQLGTDYSAQYLRTLNTENALEDMANIIKNVKLPGLKLPPAPETKWIVYGGSYSGNLAAWMRYRYPDIVFAAVPSSSPVEMKYNYYEYFYPIWKYGPKHCIQATEQVIAYVDDILFGSDEAQKQSVKETFGVKGLEYDDDFANLLSYPLGLWQGMKPTSNPFETEFCAIFDGKNDLNGYIEAYARYICNVTEMMCNGYSSVNECLNSHDPNATMYTDLKLSSRPWVWQVCTEYAYWQTGSPTSIPVTIVSRKLDTKWYQRQCPLLFGVENIPSEPQWRYINQEYQGWNIKLNRTFFIDGEYDPWRTLSVQSDSAPVRETNEDTRYVILPRSVHCWDYTVSDYVSDDIKQVHKALYTAINGWITEADAESHNNNN</sequence>
<accession>A0A8H7S4B1</accession>
<evidence type="ECO:0000313" key="7">
    <source>
        <dbReference type="Proteomes" id="UP000646827"/>
    </source>
</evidence>
<dbReference type="GO" id="GO:0008239">
    <property type="term" value="F:dipeptidyl-peptidase activity"/>
    <property type="evidence" value="ECO:0007669"/>
    <property type="project" value="TreeGrafter"/>
</dbReference>
<dbReference type="SUPFAM" id="SSF53474">
    <property type="entry name" value="alpha/beta-Hydrolases"/>
    <property type="match status" value="1"/>
</dbReference>
<dbReference type="PANTHER" id="PTHR11010">
    <property type="entry name" value="PROTEASE S28 PRO-X CARBOXYPEPTIDASE-RELATED"/>
    <property type="match status" value="1"/>
</dbReference>
<dbReference type="GO" id="GO:0070008">
    <property type="term" value="F:serine-type exopeptidase activity"/>
    <property type="evidence" value="ECO:0007669"/>
    <property type="project" value="InterPro"/>
</dbReference>